<evidence type="ECO:0000313" key="3">
    <source>
        <dbReference type="EMBL" id="KAF9592539.1"/>
    </source>
</evidence>
<dbReference type="PANTHER" id="PTHR31346">
    <property type="entry name" value="MULTIPLE ORGANELLAR RNA EDITING FACTOR 2, CHLOROPLASTIC-RELATED-RELATED"/>
    <property type="match status" value="1"/>
</dbReference>
<name>A0A835LI40_9MAGN</name>
<protein>
    <recommendedName>
        <fullName evidence="2">MORF/ORRM1/DAG-like MORF domain-containing protein</fullName>
    </recommendedName>
</protein>
<sequence length="403" mass="45260">MGNPGLQFDSGEALMNYYIKTLAPVVGSDEEAKKKIYLVSCELGALGFGVKIDWKTSLKLGGMPDVEIVLEDYYSDDRTNYPGAQSTTAFVPSNWNHRLFNIFSYYYLSEGKMEHNSDHWLININQPDDGFATREQVFDCCIETLAKVVGSEEKAKEKLYMVWCIPPFGFGAEIDEDTSIKLEGLPNVLKVLPDKAFDVKNKGAGVLAVYPSLDMNFGATFSSCCPPEVYDSDGNIGEPVGVNVLSASQFTQINRNHRLEDIFSYHIHSEWNSEWRDDHWLVVIRKPDGGFADVGKSVHFCIQILAEVVGSESKAKEKIYAVWSKIPFGFGVEINEETAEKLKALQNVLIVLPDHSFSVKNKDRGVLVISSVDFALEIRYIYMMDSPHDSELEDFDMSDMESI</sequence>
<proteinExistence type="predicted"/>
<dbReference type="GO" id="GO:0005739">
    <property type="term" value="C:mitochondrion"/>
    <property type="evidence" value="ECO:0007669"/>
    <property type="project" value="TreeGrafter"/>
</dbReference>
<dbReference type="InterPro" id="IPR039206">
    <property type="entry name" value="MORF/ORRM1/DAG-like"/>
</dbReference>
<dbReference type="Pfam" id="PF21864">
    <property type="entry name" value="MORF_dom"/>
    <property type="match status" value="3"/>
</dbReference>
<dbReference type="AlphaFoldDB" id="A0A835LI40"/>
<evidence type="ECO:0000256" key="1">
    <source>
        <dbReference type="ARBA" id="ARBA00022946"/>
    </source>
</evidence>
<feature type="domain" description="MORF/ORRM1/DAG-like MORF" evidence="2">
    <location>
        <begin position="278"/>
        <end position="365"/>
    </location>
</feature>
<organism evidence="3 4">
    <name type="scientific">Coptis chinensis</name>
    <dbReference type="NCBI Taxonomy" id="261450"/>
    <lineage>
        <taxon>Eukaryota</taxon>
        <taxon>Viridiplantae</taxon>
        <taxon>Streptophyta</taxon>
        <taxon>Embryophyta</taxon>
        <taxon>Tracheophyta</taxon>
        <taxon>Spermatophyta</taxon>
        <taxon>Magnoliopsida</taxon>
        <taxon>Ranunculales</taxon>
        <taxon>Ranunculaceae</taxon>
        <taxon>Coptidoideae</taxon>
        <taxon>Coptis</taxon>
    </lineage>
</organism>
<keyword evidence="4" id="KW-1185">Reference proteome</keyword>
<dbReference type="OrthoDB" id="1992073at2759"/>
<evidence type="ECO:0000313" key="4">
    <source>
        <dbReference type="Proteomes" id="UP000631114"/>
    </source>
</evidence>
<evidence type="ECO:0000259" key="2">
    <source>
        <dbReference type="Pfam" id="PF21864"/>
    </source>
</evidence>
<dbReference type="EMBL" id="JADFTS010000008">
    <property type="protein sequence ID" value="KAF9592539.1"/>
    <property type="molecule type" value="Genomic_DNA"/>
</dbReference>
<dbReference type="InterPro" id="IPR037045">
    <property type="entry name" value="S8pro/Inhibitor_I9_sf"/>
</dbReference>
<dbReference type="GO" id="GO:0080156">
    <property type="term" value="P:mitochondrial mRNA modification"/>
    <property type="evidence" value="ECO:0007669"/>
    <property type="project" value="TreeGrafter"/>
</dbReference>
<feature type="domain" description="MORF/ORRM1/DAG-like MORF" evidence="2">
    <location>
        <begin position="118"/>
        <end position="205"/>
    </location>
</feature>
<comment type="caution">
    <text evidence="3">The sequence shown here is derived from an EMBL/GenBank/DDBJ whole genome shotgun (WGS) entry which is preliminary data.</text>
</comment>
<dbReference type="GO" id="GO:0016554">
    <property type="term" value="P:cytidine to uridine editing"/>
    <property type="evidence" value="ECO:0007669"/>
    <property type="project" value="InterPro"/>
</dbReference>
<gene>
    <name evidence="3" type="ORF">IFM89_015233</name>
</gene>
<dbReference type="Proteomes" id="UP000631114">
    <property type="component" value="Unassembled WGS sequence"/>
</dbReference>
<keyword evidence="1" id="KW-0809">Transit peptide</keyword>
<dbReference type="InterPro" id="IPR054059">
    <property type="entry name" value="MORF/ORRM1/DAG-like_MORF"/>
</dbReference>
<feature type="domain" description="MORF/ORRM1/DAG-like MORF" evidence="2">
    <location>
        <begin position="3"/>
        <end position="79"/>
    </location>
</feature>
<dbReference type="PANTHER" id="PTHR31346:SF7">
    <property type="entry name" value="MULTIPLE ORGANELLAR RNA EDITING FACTOR 2, CHLOROPLASTIC-RELATED"/>
    <property type="match status" value="1"/>
</dbReference>
<accession>A0A835LI40</accession>
<dbReference type="Gene3D" id="3.30.70.80">
    <property type="entry name" value="Peptidase S8 propeptide/proteinase inhibitor I9"/>
    <property type="match status" value="1"/>
</dbReference>
<reference evidence="3 4" key="1">
    <citation type="submission" date="2020-10" db="EMBL/GenBank/DDBJ databases">
        <title>The Coptis chinensis genome and diversification of protoberbering-type alkaloids.</title>
        <authorList>
            <person name="Wang B."/>
            <person name="Shu S."/>
            <person name="Song C."/>
            <person name="Liu Y."/>
        </authorList>
    </citation>
    <scope>NUCLEOTIDE SEQUENCE [LARGE SCALE GENOMIC DNA]</scope>
    <source>
        <strain evidence="3">HL-2020</strain>
        <tissue evidence="3">Leaf</tissue>
    </source>
</reference>